<evidence type="ECO:0000256" key="10">
    <source>
        <dbReference type="ARBA" id="ARBA00023027"/>
    </source>
</evidence>
<feature type="binding site" evidence="11">
    <location>
        <begin position="268"/>
        <end position="269"/>
    </location>
    <ligand>
        <name>FMN</name>
        <dbReference type="ChEBI" id="CHEBI:58210"/>
    </ligand>
</feature>
<dbReference type="NCBIfam" id="TIGR01037">
    <property type="entry name" value="pyrD_sub1_fam"/>
    <property type="match status" value="1"/>
</dbReference>
<feature type="binding site" evidence="11">
    <location>
        <begin position="70"/>
        <end position="71"/>
    </location>
    <ligand>
        <name>FMN</name>
        <dbReference type="ChEBI" id="CHEBI:58210"/>
    </ligand>
</feature>
<comment type="pathway">
    <text evidence="2 11">Pyrimidine metabolism; UMP biosynthesis via de novo pathway.</text>
</comment>
<evidence type="ECO:0000259" key="12">
    <source>
        <dbReference type="Pfam" id="PF01180"/>
    </source>
</evidence>
<dbReference type="HAMAP" id="MF_00224">
    <property type="entry name" value="DHO_dh_type1"/>
    <property type="match status" value="1"/>
</dbReference>
<dbReference type="InterPro" id="IPR012135">
    <property type="entry name" value="Dihydroorotate_DH_1_2"/>
</dbReference>
<dbReference type="UniPathway" id="UPA00070"/>
<keyword evidence="5 11" id="KW-0963">Cytoplasm</keyword>
<keyword evidence="14" id="KW-1185">Reference proteome</keyword>
<dbReference type="EC" id="1.3.-.-" evidence="11"/>
<comment type="catalytic activity">
    <reaction evidence="11">
        <text>(S)-dihydroorotate + A = orotate + AH2</text>
        <dbReference type="Rhea" id="RHEA:18073"/>
        <dbReference type="ChEBI" id="CHEBI:13193"/>
        <dbReference type="ChEBI" id="CHEBI:17499"/>
        <dbReference type="ChEBI" id="CHEBI:30839"/>
        <dbReference type="ChEBI" id="CHEBI:30864"/>
    </reaction>
</comment>
<dbReference type="InterPro" id="IPR033888">
    <property type="entry name" value="DHOD_1B"/>
</dbReference>
<dbReference type="PROSITE" id="PS00911">
    <property type="entry name" value="DHODEHASE_1"/>
    <property type="match status" value="1"/>
</dbReference>
<comment type="function">
    <text evidence="11">Catalyzes the conversion of dihydroorotate to orotate.</text>
</comment>
<evidence type="ECO:0000256" key="11">
    <source>
        <dbReference type="HAMAP-Rule" id="MF_00224"/>
    </source>
</evidence>
<dbReference type="GO" id="GO:0005737">
    <property type="term" value="C:cytoplasm"/>
    <property type="evidence" value="ECO:0007669"/>
    <property type="project" value="UniProtKB-SubCell"/>
</dbReference>
<proteinExistence type="inferred from homology"/>
<evidence type="ECO:0000256" key="6">
    <source>
        <dbReference type="ARBA" id="ARBA00022630"/>
    </source>
</evidence>
<dbReference type="InterPro" id="IPR024920">
    <property type="entry name" value="Dihydroorotate_DH_1"/>
</dbReference>
<comment type="subcellular location">
    <subcellularLocation>
        <location evidence="1 11">Cytoplasm</location>
    </subcellularLocation>
</comment>
<dbReference type="CDD" id="cd04740">
    <property type="entry name" value="DHOD_1B_like"/>
    <property type="match status" value="1"/>
</dbReference>
<dbReference type="PANTHER" id="PTHR48109:SF1">
    <property type="entry name" value="DIHYDROOROTATE DEHYDROGENASE (FUMARATE)"/>
    <property type="match status" value="1"/>
</dbReference>
<evidence type="ECO:0000313" key="13">
    <source>
        <dbReference type="EMBL" id="RWX47497.1"/>
    </source>
</evidence>
<name>A0A3S3RTA7_9BACT</name>
<comment type="cofactor">
    <cofactor evidence="11">
        <name>FMN</name>
        <dbReference type="ChEBI" id="CHEBI:58210"/>
    </cofactor>
    <text evidence="11">Binds 1 FMN per subunit.</text>
</comment>
<feature type="binding site" evidence="11">
    <location>
        <position position="242"/>
    </location>
    <ligand>
        <name>FMN</name>
        <dbReference type="ChEBI" id="CHEBI:58210"/>
    </ligand>
</feature>
<dbReference type="Pfam" id="PF01180">
    <property type="entry name" value="DHO_dh"/>
    <property type="match status" value="1"/>
</dbReference>
<dbReference type="SUPFAM" id="SSF51395">
    <property type="entry name" value="FMN-linked oxidoreductases"/>
    <property type="match status" value="1"/>
</dbReference>
<gene>
    <name evidence="11" type="primary">pyrD</name>
    <name evidence="13" type="ORF">H206_00493</name>
</gene>
<feature type="binding site" evidence="11">
    <location>
        <begin position="94"/>
        <end position="98"/>
    </location>
    <ligand>
        <name>substrate</name>
    </ligand>
</feature>
<dbReference type="InterPro" id="IPR001295">
    <property type="entry name" value="Dihydroorotate_DH_CS"/>
</dbReference>
<dbReference type="FunFam" id="3.20.20.70:FF:000027">
    <property type="entry name" value="Dihydropyrimidine dehydrogenase [NADP(+)]"/>
    <property type="match status" value="1"/>
</dbReference>
<dbReference type="GO" id="GO:0044205">
    <property type="term" value="P:'de novo' UMP biosynthetic process"/>
    <property type="evidence" value="ECO:0007669"/>
    <property type="project" value="UniProtKB-UniRule"/>
</dbReference>
<evidence type="ECO:0000313" key="14">
    <source>
        <dbReference type="Proteomes" id="UP000287853"/>
    </source>
</evidence>
<evidence type="ECO:0000256" key="7">
    <source>
        <dbReference type="ARBA" id="ARBA00022643"/>
    </source>
</evidence>
<comment type="subunit">
    <text evidence="4">Heterotetramer of 2 PyrK and 2 PyrD type B subunits.</text>
</comment>
<feature type="binding site" evidence="11">
    <location>
        <position position="124"/>
    </location>
    <ligand>
        <name>FMN</name>
        <dbReference type="ChEBI" id="CHEBI:58210"/>
    </ligand>
</feature>
<keyword evidence="10" id="KW-0520">NAD</keyword>
<dbReference type="GO" id="GO:0004152">
    <property type="term" value="F:dihydroorotate dehydrogenase activity"/>
    <property type="evidence" value="ECO:0007669"/>
    <property type="project" value="UniProtKB-UniRule"/>
</dbReference>
<feature type="active site" description="Nucleophile" evidence="11">
    <location>
        <position position="155"/>
    </location>
</feature>
<evidence type="ECO:0000256" key="2">
    <source>
        <dbReference type="ARBA" id="ARBA00004725"/>
    </source>
</evidence>
<evidence type="ECO:0000256" key="1">
    <source>
        <dbReference type="ARBA" id="ARBA00004496"/>
    </source>
</evidence>
<feature type="binding site" evidence="11">
    <location>
        <position position="152"/>
    </location>
    <ligand>
        <name>substrate</name>
    </ligand>
</feature>
<dbReference type="GO" id="GO:0006207">
    <property type="term" value="P:'de novo' pyrimidine nucleobase biosynthetic process"/>
    <property type="evidence" value="ECO:0007669"/>
    <property type="project" value="InterPro"/>
</dbReference>
<evidence type="ECO:0000256" key="8">
    <source>
        <dbReference type="ARBA" id="ARBA00022975"/>
    </source>
</evidence>
<keyword evidence="9 11" id="KW-0560">Oxidoreductase</keyword>
<dbReference type="EMBL" id="MTKO01000034">
    <property type="protein sequence ID" value="RWX47497.1"/>
    <property type="molecule type" value="Genomic_DNA"/>
</dbReference>
<protein>
    <recommendedName>
        <fullName evidence="11">Dihydroorotate dehydrogenase</fullName>
        <shortName evidence="11">DHOD</shortName>
        <shortName evidence="11">DHODase</shortName>
        <shortName evidence="11">DHOdehase</shortName>
        <ecNumber evidence="11">1.3.-.-</ecNumber>
    </recommendedName>
</protein>
<evidence type="ECO:0000256" key="5">
    <source>
        <dbReference type="ARBA" id="ARBA00022490"/>
    </source>
</evidence>
<feature type="binding site" evidence="11">
    <location>
        <begin position="217"/>
        <end position="218"/>
    </location>
    <ligand>
        <name>substrate</name>
    </ligand>
</feature>
<dbReference type="Proteomes" id="UP000287853">
    <property type="component" value="Unassembled WGS sequence"/>
</dbReference>
<reference evidence="13 14" key="1">
    <citation type="submission" date="2017-01" db="EMBL/GenBank/DDBJ databases">
        <title>The cable genome- insights into the physiology and evolution of filamentous bacteria capable of sulfide oxidation via long distance electron transfer.</title>
        <authorList>
            <person name="Schreiber L."/>
            <person name="Bjerg J.T."/>
            <person name="Boggild A."/>
            <person name="Van De Vossenberg J."/>
            <person name="Meysman F."/>
            <person name="Nielsen L.P."/>
            <person name="Schramm A."/>
            <person name="Kjeldsen K.U."/>
        </authorList>
    </citation>
    <scope>NUCLEOTIDE SEQUENCE [LARGE SCALE GENOMIC DNA]</scope>
    <source>
        <strain evidence="13">MCF</strain>
    </source>
</reference>
<dbReference type="NCBIfam" id="NF005574">
    <property type="entry name" value="PRK07259.1"/>
    <property type="match status" value="1"/>
</dbReference>
<feature type="binding site" evidence="11">
    <location>
        <position position="46"/>
    </location>
    <ligand>
        <name>FMN</name>
        <dbReference type="ChEBI" id="CHEBI:58210"/>
    </ligand>
</feature>
<feature type="binding site" evidence="11">
    <location>
        <position position="152"/>
    </location>
    <ligand>
        <name>FMN</name>
        <dbReference type="ChEBI" id="CHEBI:58210"/>
    </ligand>
</feature>
<evidence type="ECO:0000256" key="9">
    <source>
        <dbReference type="ARBA" id="ARBA00023002"/>
    </source>
</evidence>
<dbReference type="PROSITE" id="PS00912">
    <property type="entry name" value="DHODEHASE_2"/>
    <property type="match status" value="1"/>
</dbReference>
<dbReference type="PIRSF" id="PIRSF000164">
    <property type="entry name" value="DHO_oxidase"/>
    <property type="match status" value="1"/>
</dbReference>
<keyword evidence="6 11" id="KW-0285">Flavoprotein</keyword>
<accession>A0A3S3RTA7</accession>
<keyword evidence="8 11" id="KW-0665">Pyrimidine biosynthesis</keyword>
<feature type="domain" description="Dihydroorotate dehydrogenase catalytic" evidence="12">
    <location>
        <begin position="29"/>
        <end position="311"/>
    </location>
</feature>
<evidence type="ECO:0000256" key="3">
    <source>
        <dbReference type="ARBA" id="ARBA00008008"/>
    </source>
</evidence>
<dbReference type="PANTHER" id="PTHR48109">
    <property type="entry name" value="DIHYDROOROTATE DEHYDROGENASE (QUINONE), MITOCHONDRIAL-RELATED"/>
    <property type="match status" value="1"/>
</dbReference>
<dbReference type="Gene3D" id="3.20.20.70">
    <property type="entry name" value="Aldolase class I"/>
    <property type="match status" value="1"/>
</dbReference>
<sequence>MKEEAVLLEKNPEKKVEAREAVPCIMPDLRVQIGSLALRNPVMTASGTFGYAREFENLVNLDRLGGIIVKGISLHPKPGNPPPRIVETACGMLNAIGLENVGVDRFITGKMPYLRKLTTPVVVNILGDSVEEYSEIARKLDGAEGIAALEINISCPNVKKGGVAFGTVPEMAAKVTEAVRRSTTLPLIVKLSPNVTDIVVMARAVEDAGADAVSLINTLIGMSIDPITRRPRLANVIGGLSGPAIKPVALRMVWQVAQAVSLPVIGIGGITTAADALEFLLAGASAVQVGTANFYDPSAAESIVQGLTSYLQEQGEDCLVDIIGTLKTGTD</sequence>
<keyword evidence="7 11" id="KW-0288">FMN</keyword>
<organism evidence="13 14">
    <name type="scientific">Candidatus Electrothrix aarhusensis</name>
    <dbReference type="NCBI Taxonomy" id="1859131"/>
    <lineage>
        <taxon>Bacteria</taxon>
        <taxon>Pseudomonadati</taxon>
        <taxon>Thermodesulfobacteriota</taxon>
        <taxon>Desulfobulbia</taxon>
        <taxon>Desulfobulbales</taxon>
        <taxon>Desulfobulbaceae</taxon>
        <taxon>Candidatus Electrothrix</taxon>
    </lineage>
</organism>
<dbReference type="AlphaFoldDB" id="A0A3S3RTA7"/>
<dbReference type="InterPro" id="IPR005720">
    <property type="entry name" value="Dihydroorotate_DH_cat"/>
</dbReference>
<comment type="caution">
    <text evidence="13">The sequence shown here is derived from an EMBL/GenBank/DDBJ whole genome shotgun (WGS) entry which is preliminary data.</text>
</comment>
<evidence type="ECO:0000256" key="4">
    <source>
        <dbReference type="ARBA" id="ARBA00011669"/>
    </source>
</evidence>
<dbReference type="InterPro" id="IPR013785">
    <property type="entry name" value="Aldolase_TIM"/>
</dbReference>
<feature type="binding site" evidence="11">
    <location>
        <position position="70"/>
    </location>
    <ligand>
        <name>substrate</name>
    </ligand>
</feature>
<comment type="similarity">
    <text evidence="3 11">Belongs to the dihydroorotate dehydrogenase family. Type 1 subfamily.</text>
</comment>
<feature type="binding site" evidence="11">
    <location>
        <begin position="290"/>
        <end position="291"/>
    </location>
    <ligand>
        <name>FMN</name>
        <dbReference type="ChEBI" id="CHEBI:58210"/>
    </ligand>
</feature>
<feature type="binding site" evidence="11">
    <location>
        <position position="190"/>
    </location>
    <ligand>
        <name>FMN</name>
        <dbReference type="ChEBI" id="CHEBI:58210"/>
    </ligand>
</feature>
<dbReference type="InterPro" id="IPR050074">
    <property type="entry name" value="DHO_dehydrogenase"/>
</dbReference>
<feature type="binding site" evidence="11">
    <location>
        <position position="216"/>
    </location>
    <ligand>
        <name>FMN</name>
        <dbReference type="ChEBI" id="CHEBI:58210"/>
    </ligand>
</feature>
<dbReference type="InterPro" id="IPR049622">
    <property type="entry name" value="Dihydroorotate_DH_I"/>
</dbReference>